<organism evidence="1 2">
    <name type="scientific">Acrocarpospora pleiomorpha</name>
    <dbReference type="NCBI Taxonomy" id="90975"/>
    <lineage>
        <taxon>Bacteria</taxon>
        <taxon>Bacillati</taxon>
        <taxon>Actinomycetota</taxon>
        <taxon>Actinomycetes</taxon>
        <taxon>Streptosporangiales</taxon>
        <taxon>Streptosporangiaceae</taxon>
        <taxon>Acrocarpospora</taxon>
    </lineage>
</organism>
<sequence length="62" mass="6826">MRLTLRGTLAEITLLRDELVIVHLVASGGVRVLHLADAKITTHPYSDHTRLDADLVEDGEHA</sequence>
<proteinExistence type="predicted"/>
<dbReference type="AlphaFoldDB" id="A0A5M3XSC0"/>
<protein>
    <submittedName>
        <fullName evidence="1">Uncharacterized protein</fullName>
    </submittedName>
</protein>
<dbReference type="RefSeq" id="WP_155348567.1">
    <property type="nucleotide sequence ID" value="NZ_BAAAHM010000027.1"/>
</dbReference>
<dbReference type="Proteomes" id="UP000377595">
    <property type="component" value="Unassembled WGS sequence"/>
</dbReference>
<name>A0A5M3XSC0_9ACTN</name>
<comment type="caution">
    <text evidence="1">The sequence shown here is derived from an EMBL/GenBank/DDBJ whole genome shotgun (WGS) entry which is preliminary data.</text>
</comment>
<reference evidence="1 2" key="1">
    <citation type="submission" date="2019-10" db="EMBL/GenBank/DDBJ databases">
        <title>Whole genome shotgun sequence of Acrocarpospora pleiomorpha NBRC 16267.</title>
        <authorList>
            <person name="Ichikawa N."/>
            <person name="Kimura A."/>
            <person name="Kitahashi Y."/>
            <person name="Komaki H."/>
            <person name="Oguchi A."/>
        </authorList>
    </citation>
    <scope>NUCLEOTIDE SEQUENCE [LARGE SCALE GENOMIC DNA]</scope>
    <source>
        <strain evidence="1 2">NBRC 16267</strain>
    </source>
</reference>
<dbReference type="EMBL" id="BLAF01000043">
    <property type="protein sequence ID" value="GES23690.1"/>
    <property type="molecule type" value="Genomic_DNA"/>
</dbReference>
<keyword evidence="2" id="KW-1185">Reference proteome</keyword>
<evidence type="ECO:0000313" key="2">
    <source>
        <dbReference type="Proteomes" id="UP000377595"/>
    </source>
</evidence>
<accession>A0A5M3XSC0</accession>
<gene>
    <name evidence="1" type="ORF">Aple_065890</name>
</gene>
<evidence type="ECO:0000313" key="1">
    <source>
        <dbReference type="EMBL" id="GES23690.1"/>
    </source>
</evidence>